<protein>
    <recommendedName>
        <fullName evidence="1">Cysteinyl-tRNA ligase anticodon binding domain-containing protein</fullName>
    </recommendedName>
</protein>
<name>X0VTX7_9ZZZZ</name>
<sequence length="68" mass="7849">EVLGIDLLDYRNTNNGIGISTEILSILQQREESRKNKDYATSDKLRDILEEKGYKIKDGKDSLYIQET</sequence>
<feature type="domain" description="Cysteinyl-tRNA ligase anticodon binding" evidence="1">
    <location>
        <begin position="19"/>
        <end position="64"/>
    </location>
</feature>
<evidence type="ECO:0000259" key="1">
    <source>
        <dbReference type="Pfam" id="PF23493"/>
    </source>
</evidence>
<accession>X0VTX7</accession>
<dbReference type="InterPro" id="IPR009080">
    <property type="entry name" value="tRNAsynth_Ia_anticodon-bd"/>
</dbReference>
<reference evidence="2" key="1">
    <citation type="journal article" date="2014" name="Front. Microbiol.">
        <title>High frequency of phylogenetically diverse reductive dehalogenase-homologous genes in deep subseafloor sedimentary metagenomes.</title>
        <authorList>
            <person name="Kawai M."/>
            <person name="Futagami T."/>
            <person name="Toyoda A."/>
            <person name="Takaki Y."/>
            <person name="Nishi S."/>
            <person name="Hori S."/>
            <person name="Arai W."/>
            <person name="Tsubouchi T."/>
            <person name="Morono Y."/>
            <person name="Uchiyama I."/>
            <person name="Ito T."/>
            <person name="Fujiyama A."/>
            <person name="Inagaki F."/>
            <person name="Takami H."/>
        </authorList>
    </citation>
    <scope>NUCLEOTIDE SEQUENCE</scope>
    <source>
        <strain evidence="2">Expedition CK06-06</strain>
    </source>
</reference>
<dbReference type="EMBL" id="BARS01039696">
    <property type="protein sequence ID" value="GAG21874.1"/>
    <property type="molecule type" value="Genomic_DNA"/>
</dbReference>
<dbReference type="GO" id="GO:0004812">
    <property type="term" value="F:aminoacyl-tRNA ligase activity"/>
    <property type="evidence" value="ECO:0007669"/>
    <property type="project" value="InterPro"/>
</dbReference>
<proteinExistence type="predicted"/>
<dbReference type="GO" id="GO:0005524">
    <property type="term" value="F:ATP binding"/>
    <property type="evidence" value="ECO:0007669"/>
    <property type="project" value="InterPro"/>
</dbReference>
<evidence type="ECO:0000313" key="2">
    <source>
        <dbReference type="EMBL" id="GAG21874.1"/>
    </source>
</evidence>
<comment type="caution">
    <text evidence="2">The sequence shown here is derived from an EMBL/GenBank/DDBJ whole genome shotgun (WGS) entry which is preliminary data.</text>
</comment>
<dbReference type="Pfam" id="PF23493">
    <property type="entry name" value="CysS_C"/>
    <property type="match status" value="1"/>
</dbReference>
<dbReference type="GO" id="GO:0006418">
    <property type="term" value="P:tRNA aminoacylation for protein translation"/>
    <property type="evidence" value="ECO:0007669"/>
    <property type="project" value="InterPro"/>
</dbReference>
<dbReference type="SUPFAM" id="SSF47323">
    <property type="entry name" value="Anticodon-binding domain of a subclass of class I aminoacyl-tRNA synthetases"/>
    <property type="match status" value="1"/>
</dbReference>
<gene>
    <name evidence="2" type="ORF">S01H1_60595</name>
</gene>
<feature type="non-terminal residue" evidence="2">
    <location>
        <position position="1"/>
    </location>
</feature>
<dbReference type="InterPro" id="IPR056411">
    <property type="entry name" value="CysS_C"/>
</dbReference>
<dbReference type="AlphaFoldDB" id="X0VTX7"/>
<dbReference type="Gene3D" id="1.20.120.1910">
    <property type="entry name" value="Cysteine-tRNA ligase, C-terminal anti-codon recognition domain"/>
    <property type="match status" value="1"/>
</dbReference>
<organism evidence="2">
    <name type="scientific">marine sediment metagenome</name>
    <dbReference type="NCBI Taxonomy" id="412755"/>
    <lineage>
        <taxon>unclassified sequences</taxon>
        <taxon>metagenomes</taxon>
        <taxon>ecological metagenomes</taxon>
    </lineage>
</organism>